<name>A1K823_AZOSB</name>
<reference evidence="4 5" key="1">
    <citation type="journal article" date="2006" name="Nat. Biotechnol.">
        <title>Complete genome of the mutualistic, N2-fixing grass endophyte Azoarcus sp. strain BH72.</title>
        <authorList>
            <person name="Krause A."/>
            <person name="Ramakumar A."/>
            <person name="Bartels D."/>
            <person name="Battistoni F."/>
            <person name="Bekel T."/>
            <person name="Boch J."/>
            <person name="Boehm M."/>
            <person name="Friedrich F."/>
            <person name="Hurek T."/>
            <person name="Krause L."/>
            <person name="Linke B."/>
            <person name="McHardy A.C."/>
            <person name="Sarkar A."/>
            <person name="Schneiker S."/>
            <person name="Syed A.A."/>
            <person name="Thauer R."/>
            <person name="Vorhoelter F.-J."/>
            <person name="Weidner S."/>
            <person name="Puehler A."/>
            <person name="Reinhold-Hurek B."/>
            <person name="Kaiser O."/>
            <person name="Goesmann A."/>
        </authorList>
    </citation>
    <scope>NUCLEOTIDE SEQUENCE [LARGE SCALE GENOMIC DNA]</scope>
    <source>
        <strain evidence="4 5">BH72</strain>
    </source>
</reference>
<dbReference type="STRING" id="62928.azo2361"/>
<dbReference type="InterPro" id="IPR029058">
    <property type="entry name" value="AB_hydrolase_fold"/>
</dbReference>
<dbReference type="KEGG" id="azo:azo2361"/>
<keyword evidence="5" id="KW-1185">Reference proteome</keyword>
<evidence type="ECO:0000313" key="4">
    <source>
        <dbReference type="EMBL" id="CAL94978.1"/>
    </source>
</evidence>
<dbReference type="RefSeq" id="WP_011766092.1">
    <property type="nucleotide sequence ID" value="NC_008702.1"/>
</dbReference>
<dbReference type="EC" id="3.1.1.6" evidence="4"/>
<evidence type="ECO:0000313" key="5">
    <source>
        <dbReference type="Proteomes" id="UP000002588"/>
    </source>
</evidence>
<dbReference type="Pfam" id="PF07859">
    <property type="entry name" value="Abhydrolase_3"/>
    <property type="match status" value="1"/>
</dbReference>
<organism evidence="4 5">
    <name type="scientific">Azoarcus sp. (strain BH72)</name>
    <dbReference type="NCBI Taxonomy" id="418699"/>
    <lineage>
        <taxon>Bacteria</taxon>
        <taxon>Pseudomonadati</taxon>
        <taxon>Pseudomonadota</taxon>
        <taxon>Betaproteobacteria</taxon>
        <taxon>Rhodocyclales</taxon>
        <taxon>Zoogloeaceae</taxon>
        <taxon>Azoarcus</taxon>
    </lineage>
</organism>
<sequence length="390" mass="42930">MNKIVFQGRWSHRLRSLATAGAVAVRVATRRLLGRRRVESWSFLFEYGTLYIRAQFNHAFRLKADISASRAYFDSFYSVFDTYPDVEVRASGVGEPRGHWFIPAVRHSDATLLHFHGGGYTFHAGVSRHFARILAHSLGVVVFAPDYRLTPEHPHPAQLEDGLAAYRYLLERGVAPRRLVLCGDSAGGHLALMTLSHLARAGLPTPLLTLGISPWTDIGRRGASQFGNDPYDLVQGYMTLQFAEWLKGGQDVSDAELSPIHQDYRGLGPIYLQAGGREILVDMIRDFAATVAEQGGPVRLDVWPDMNHEFHGYGDQLAESRAALDRLRAAIAWAAQPTRPFAADALTECDTLSLAARDAQRPPRHGTGGREQGAGRRGVAARPASSVPNS</sequence>
<dbReference type="HOGENOM" id="CLU_012494_13_1_4"/>
<dbReference type="AlphaFoldDB" id="A1K823"/>
<dbReference type="eggNOG" id="COG0657">
    <property type="taxonomic scope" value="Bacteria"/>
</dbReference>
<dbReference type="GO" id="GO:0008126">
    <property type="term" value="F:acetylesterase activity"/>
    <property type="evidence" value="ECO:0007669"/>
    <property type="project" value="UniProtKB-EC"/>
</dbReference>
<dbReference type="PANTHER" id="PTHR48081:SF8">
    <property type="entry name" value="ALPHA_BETA HYDROLASE FOLD-3 DOMAIN-CONTAINING PROTEIN-RELATED"/>
    <property type="match status" value="1"/>
</dbReference>
<dbReference type="Proteomes" id="UP000002588">
    <property type="component" value="Chromosome"/>
</dbReference>
<feature type="domain" description="Alpha/beta hydrolase fold-3" evidence="3">
    <location>
        <begin position="112"/>
        <end position="311"/>
    </location>
</feature>
<dbReference type="PANTHER" id="PTHR48081">
    <property type="entry name" value="AB HYDROLASE SUPERFAMILY PROTEIN C4A8.06C"/>
    <property type="match status" value="1"/>
</dbReference>
<evidence type="ECO:0000259" key="3">
    <source>
        <dbReference type="Pfam" id="PF07859"/>
    </source>
</evidence>
<dbReference type="EMBL" id="AM406670">
    <property type="protein sequence ID" value="CAL94978.1"/>
    <property type="molecule type" value="Genomic_DNA"/>
</dbReference>
<gene>
    <name evidence="4" type="ordered locus">azo2361</name>
</gene>
<dbReference type="InterPro" id="IPR050300">
    <property type="entry name" value="GDXG_lipolytic_enzyme"/>
</dbReference>
<dbReference type="Gene3D" id="3.40.50.1820">
    <property type="entry name" value="alpha/beta hydrolase"/>
    <property type="match status" value="1"/>
</dbReference>
<evidence type="ECO:0000256" key="1">
    <source>
        <dbReference type="ARBA" id="ARBA00022801"/>
    </source>
</evidence>
<dbReference type="SUPFAM" id="SSF53474">
    <property type="entry name" value="alpha/beta-Hydrolases"/>
    <property type="match status" value="1"/>
</dbReference>
<proteinExistence type="predicted"/>
<accession>A1K823</accession>
<evidence type="ECO:0000256" key="2">
    <source>
        <dbReference type="SAM" id="MobiDB-lite"/>
    </source>
</evidence>
<keyword evidence="1 4" id="KW-0378">Hydrolase</keyword>
<dbReference type="InterPro" id="IPR013094">
    <property type="entry name" value="AB_hydrolase_3"/>
</dbReference>
<feature type="region of interest" description="Disordered" evidence="2">
    <location>
        <begin position="354"/>
        <end position="390"/>
    </location>
</feature>
<protein>
    <submittedName>
        <fullName evidence="4">Acetyl esterase</fullName>
        <ecNumber evidence="4">3.1.1.6</ecNumber>
    </submittedName>
</protein>